<gene>
    <name evidence="1" type="ORF">SDC9_80366</name>
</gene>
<dbReference type="Pfam" id="PF14092">
    <property type="entry name" value="DUF4270"/>
    <property type="match status" value="1"/>
</dbReference>
<dbReference type="EMBL" id="VSSQ01006764">
    <property type="protein sequence ID" value="MPM33787.1"/>
    <property type="molecule type" value="Genomic_DNA"/>
</dbReference>
<comment type="caution">
    <text evidence="1">The sequence shown here is derived from an EMBL/GenBank/DDBJ whole genome shotgun (WGS) entry which is preliminary data.</text>
</comment>
<dbReference type="AlphaFoldDB" id="A0A644YZJ7"/>
<organism evidence="1">
    <name type="scientific">bioreactor metagenome</name>
    <dbReference type="NCBI Taxonomy" id="1076179"/>
    <lineage>
        <taxon>unclassified sequences</taxon>
        <taxon>metagenomes</taxon>
        <taxon>ecological metagenomes</taxon>
    </lineage>
</organism>
<sequence length="450" mass="50238">MIKKNILSSAAALLVATLLSHSCIETDKTTGSSLLPGDNILNVTSTTFDLPVQAKVTDSLQTSYIGYLSVGAYNDPDMGLVTTSAAFRIAPSLSKHNFGENPVAKALKMYISIDNKTFFDENDEFIPQNFKLYELLKDIDSTVIYNNSVKQNDISPARIDNAGNIFFGGDSLVIEVSQTFAQKLVEASQEEMDSTELFYKKFKGLYLTADPKPGNQAGGRINLIAPGNIYFLLTYRHKVASEGIDKDSTIAYYVNENGPNLNLYNHSSATIEHPNPGNKLYVEGLAGVKPYIDFAQVKSNLEGWAAYNNIDLSKLIIAKAEVRLPFEYPSDYKELNYFPSQLFISTRRANSGRISYEPVEDVSFTTNNGYINRSLRYYSLDISSYLQKVLKGNQESSYLQTYVTPIYQTSDYYSGAVYYYLQNYLYSKATLNGNTAQRNPKLVLTYAVLP</sequence>
<reference evidence="1" key="1">
    <citation type="submission" date="2019-08" db="EMBL/GenBank/DDBJ databases">
        <authorList>
            <person name="Kucharzyk K."/>
            <person name="Murdoch R.W."/>
            <person name="Higgins S."/>
            <person name="Loffler F."/>
        </authorList>
    </citation>
    <scope>NUCLEOTIDE SEQUENCE</scope>
</reference>
<dbReference type="InterPro" id="IPR025366">
    <property type="entry name" value="DUF4270"/>
</dbReference>
<proteinExistence type="predicted"/>
<accession>A0A644YZJ7</accession>
<evidence type="ECO:0000313" key="1">
    <source>
        <dbReference type="EMBL" id="MPM33787.1"/>
    </source>
</evidence>
<evidence type="ECO:0008006" key="2">
    <source>
        <dbReference type="Google" id="ProtNLM"/>
    </source>
</evidence>
<protein>
    <recommendedName>
        <fullName evidence="2">DUF4270 domain-containing protein</fullName>
    </recommendedName>
</protein>
<name>A0A644YZJ7_9ZZZZ</name>